<dbReference type="OrthoDB" id="10273224at2759"/>
<dbReference type="EMBL" id="JYDH01000057">
    <property type="protein sequence ID" value="KRY35117.1"/>
    <property type="molecule type" value="Genomic_DNA"/>
</dbReference>
<accession>A0A0V1BDX7</accession>
<gene>
    <name evidence="2" type="ORF">T01_12263</name>
</gene>
<comment type="caution">
    <text evidence="2">The sequence shown here is derived from an EMBL/GenBank/DDBJ whole genome shotgun (WGS) entry which is preliminary data.</text>
</comment>
<feature type="compositionally biased region" description="Basic and acidic residues" evidence="1">
    <location>
        <begin position="45"/>
        <end position="60"/>
    </location>
</feature>
<feature type="region of interest" description="Disordered" evidence="1">
    <location>
        <begin position="25"/>
        <end position="71"/>
    </location>
</feature>
<keyword evidence="3" id="KW-1185">Reference proteome</keyword>
<protein>
    <submittedName>
        <fullName evidence="2">Uncharacterized protein</fullName>
    </submittedName>
</protein>
<sequence>MDKYGEQTRPKHTLVSRYVARVPPGPEFFQRKRQTSRSSSCKPTCDVRLKGHSKTPESKQDSQQVSLQLRS</sequence>
<name>A0A0V1BDX7_TRISP</name>
<organism evidence="2 3">
    <name type="scientific">Trichinella spiralis</name>
    <name type="common">Trichina worm</name>
    <dbReference type="NCBI Taxonomy" id="6334"/>
    <lineage>
        <taxon>Eukaryota</taxon>
        <taxon>Metazoa</taxon>
        <taxon>Ecdysozoa</taxon>
        <taxon>Nematoda</taxon>
        <taxon>Enoplea</taxon>
        <taxon>Dorylaimia</taxon>
        <taxon>Trichinellida</taxon>
        <taxon>Trichinellidae</taxon>
        <taxon>Trichinella</taxon>
    </lineage>
</organism>
<evidence type="ECO:0000313" key="3">
    <source>
        <dbReference type="Proteomes" id="UP000054776"/>
    </source>
</evidence>
<dbReference type="InParanoid" id="A0A0V1BDX7"/>
<dbReference type="AlphaFoldDB" id="A0A0V1BDX7"/>
<feature type="compositionally biased region" description="Polar residues" evidence="1">
    <location>
        <begin position="61"/>
        <end position="71"/>
    </location>
</feature>
<proteinExistence type="predicted"/>
<evidence type="ECO:0000256" key="1">
    <source>
        <dbReference type="SAM" id="MobiDB-lite"/>
    </source>
</evidence>
<reference evidence="2 3" key="1">
    <citation type="submission" date="2015-01" db="EMBL/GenBank/DDBJ databases">
        <title>Evolution of Trichinella species and genotypes.</title>
        <authorList>
            <person name="Korhonen P.K."/>
            <person name="Edoardo P."/>
            <person name="Giuseppe L.R."/>
            <person name="Gasser R.B."/>
        </authorList>
    </citation>
    <scope>NUCLEOTIDE SEQUENCE [LARGE SCALE GENOMIC DNA]</scope>
    <source>
        <strain evidence="2">ISS3</strain>
    </source>
</reference>
<dbReference type="Proteomes" id="UP000054776">
    <property type="component" value="Unassembled WGS sequence"/>
</dbReference>
<evidence type="ECO:0000313" key="2">
    <source>
        <dbReference type="EMBL" id="KRY35117.1"/>
    </source>
</evidence>